<dbReference type="OrthoDB" id="5839148at2759"/>
<dbReference type="EMBL" id="KN560956">
    <property type="protein sequence ID" value="KHJ86277.1"/>
    <property type="molecule type" value="Genomic_DNA"/>
</dbReference>
<gene>
    <name evidence="1" type="ORF">OESDEN_13977</name>
</gene>
<organism evidence="1 2">
    <name type="scientific">Oesophagostomum dentatum</name>
    <name type="common">Nodular worm</name>
    <dbReference type="NCBI Taxonomy" id="61180"/>
    <lineage>
        <taxon>Eukaryota</taxon>
        <taxon>Metazoa</taxon>
        <taxon>Ecdysozoa</taxon>
        <taxon>Nematoda</taxon>
        <taxon>Chromadorea</taxon>
        <taxon>Rhabditida</taxon>
        <taxon>Rhabditina</taxon>
        <taxon>Rhabditomorpha</taxon>
        <taxon>Strongyloidea</taxon>
        <taxon>Strongylidae</taxon>
        <taxon>Oesophagostomum</taxon>
    </lineage>
</organism>
<name>A0A0B1SRX4_OESDE</name>
<dbReference type="Proteomes" id="UP000053660">
    <property type="component" value="Unassembled WGS sequence"/>
</dbReference>
<reference evidence="1 2" key="1">
    <citation type="submission" date="2014-03" db="EMBL/GenBank/DDBJ databases">
        <title>Draft genome of the hookworm Oesophagostomum dentatum.</title>
        <authorList>
            <person name="Mitreva M."/>
        </authorList>
    </citation>
    <scope>NUCLEOTIDE SEQUENCE [LARGE SCALE GENOMIC DNA]</scope>
    <source>
        <strain evidence="1 2">OD-Hann</strain>
    </source>
</reference>
<dbReference type="AlphaFoldDB" id="A0A0B1SRX4"/>
<sequence length="185" mass="21580">MLEEYEEDTSLGTPEEREQMKLHFYRRSLDSRRRTIERFGRDADSDILFWGVDKAFCYLDDYCRSKEAHRDREVTWDNVPSSLANLSDGSPYLQLKTTQLHLYYSRETLEKACRNGLFALIGDGLHKVAPTKLGEDTQLYTIHGVCHNEHEVPLAHALMKNKTQKLYEEVFGHLMNAFRSLGFIM</sequence>
<feature type="non-terminal residue" evidence="1">
    <location>
        <position position="185"/>
    </location>
</feature>
<keyword evidence="2" id="KW-1185">Reference proteome</keyword>
<evidence type="ECO:0000313" key="1">
    <source>
        <dbReference type="EMBL" id="KHJ86277.1"/>
    </source>
</evidence>
<protein>
    <submittedName>
        <fullName evidence="1">Uncharacterized protein</fullName>
    </submittedName>
</protein>
<proteinExistence type="predicted"/>
<evidence type="ECO:0000313" key="2">
    <source>
        <dbReference type="Proteomes" id="UP000053660"/>
    </source>
</evidence>
<accession>A0A0B1SRX4</accession>